<feature type="domain" description="MIF4G" evidence="4">
    <location>
        <begin position="169"/>
        <end position="326"/>
    </location>
</feature>
<evidence type="ECO:0000313" key="5">
    <source>
        <dbReference type="EMBL" id="CAB1456771.1"/>
    </source>
</evidence>
<proteinExistence type="inferred from homology"/>
<evidence type="ECO:0000313" key="6">
    <source>
        <dbReference type="Proteomes" id="UP001153269"/>
    </source>
</evidence>
<reference evidence="5" key="1">
    <citation type="submission" date="2020-03" db="EMBL/GenBank/DDBJ databases">
        <authorList>
            <person name="Weist P."/>
        </authorList>
    </citation>
    <scope>NUCLEOTIDE SEQUENCE</scope>
</reference>
<dbReference type="InterPro" id="IPR016024">
    <property type="entry name" value="ARM-type_fold"/>
</dbReference>
<keyword evidence="3" id="KW-0648">Protein biosynthesis</keyword>
<keyword evidence="2" id="KW-0396">Initiation factor</keyword>
<evidence type="ECO:0000256" key="1">
    <source>
        <dbReference type="ARBA" id="ARBA00005775"/>
    </source>
</evidence>
<dbReference type="AlphaFoldDB" id="A0A9N7VR11"/>
<comment type="caution">
    <text evidence="5">The sequence shown here is derived from an EMBL/GenBank/DDBJ whole genome shotgun (WGS) entry which is preliminary data.</text>
</comment>
<evidence type="ECO:0000256" key="3">
    <source>
        <dbReference type="ARBA" id="ARBA00022917"/>
    </source>
</evidence>
<gene>
    <name evidence="5" type="ORF">PLEPLA_LOCUS44565</name>
</gene>
<dbReference type="GO" id="GO:0016281">
    <property type="term" value="C:eukaryotic translation initiation factor 4F complex"/>
    <property type="evidence" value="ECO:0007669"/>
    <property type="project" value="TreeGrafter"/>
</dbReference>
<dbReference type="PANTHER" id="PTHR23253">
    <property type="entry name" value="EUKARYOTIC TRANSLATION INITIATION FACTOR 4 GAMMA"/>
    <property type="match status" value="1"/>
</dbReference>
<dbReference type="PANTHER" id="PTHR23253:SF9">
    <property type="entry name" value="EUKARYOTIC TRANSLATION INITIATION FACTOR 4 GAMMA 2"/>
    <property type="match status" value="1"/>
</dbReference>
<dbReference type="GO" id="GO:0003729">
    <property type="term" value="F:mRNA binding"/>
    <property type="evidence" value="ECO:0007669"/>
    <property type="project" value="TreeGrafter"/>
</dbReference>
<evidence type="ECO:0000259" key="4">
    <source>
        <dbReference type="Pfam" id="PF02854"/>
    </source>
</evidence>
<dbReference type="Proteomes" id="UP001153269">
    <property type="component" value="Unassembled WGS sequence"/>
</dbReference>
<comment type="similarity">
    <text evidence="1">Belongs to the eukaryotic initiation factor 4G family.</text>
</comment>
<accession>A0A9N7VR11</accession>
<dbReference type="EMBL" id="CADEAL010004311">
    <property type="protein sequence ID" value="CAB1456771.1"/>
    <property type="molecule type" value="Genomic_DNA"/>
</dbReference>
<dbReference type="GO" id="GO:0003743">
    <property type="term" value="F:translation initiation factor activity"/>
    <property type="evidence" value="ECO:0007669"/>
    <property type="project" value="UniProtKB-KW"/>
</dbReference>
<evidence type="ECO:0000256" key="2">
    <source>
        <dbReference type="ARBA" id="ARBA00022540"/>
    </source>
</evidence>
<dbReference type="SUPFAM" id="SSF48371">
    <property type="entry name" value="ARM repeat"/>
    <property type="match status" value="1"/>
</dbReference>
<dbReference type="Pfam" id="PF02854">
    <property type="entry name" value="MIF4G"/>
    <property type="match status" value="1"/>
</dbReference>
<dbReference type="InterPro" id="IPR003890">
    <property type="entry name" value="MIF4G-like_typ-3"/>
</dbReference>
<organism evidence="5 6">
    <name type="scientific">Pleuronectes platessa</name>
    <name type="common">European plaice</name>
    <dbReference type="NCBI Taxonomy" id="8262"/>
    <lineage>
        <taxon>Eukaryota</taxon>
        <taxon>Metazoa</taxon>
        <taxon>Chordata</taxon>
        <taxon>Craniata</taxon>
        <taxon>Vertebrata</taxon>
        <taxon>Euteleostomi</taxon>
        <taxon>Actinopterygii</taxon>
        <taxon>Neopterygii</taxon>
        <taxon>Teleostei</taxon>
        <taxon>Neoteleostei</taxon>
        <taxon>Acanthomorphata</taxon>
        <taxon>Carangaria</taxon>
        <taxon>Pleuronectiformes</taxon>
        <taxon>Pleuronectoidei</taxon>
        <taxon>Pleuronectidae</taxon>
        <taxon>Pleuronectes</taxon>
    </lineage>
</organism>
<protein>
    <recommendedName>
        <fullName evidence="4">MIF4G domain-containing protein</fullName>
    </recommendedName>
</protein>
<name>A0A9N7VR11_PLEPL</name>
<keyword evidence="6" id="KW-1185">Reference proteome</keyword>
<sequence>MPAAGELRCVDAAIESVLEDIDSAFILKEEHRTRSLHGFVPVTPEAEAPLRQGCLAVLQPPKPWNPADQRDGQRRHIPSEPVVFLGSASYEDQPQVDISFGAASYENQLQVDITFGAPSYEDQPQVDITLGAPSIQMIETTEDEAPAASEEAVRKEQVRPEESVSCVTENVQAFMTDLSHEELDGEESLQEVVELVFKRAVQKSHSAAVFAELCQHLSTVEVQSFTDLSASVSFRSLLVKHCQAEFRKNCDSEGNYQKSGFCLEPVRDVRVIGQLREEQKNAKPSDQFLNTLRFIGELFLSKLIQQDLEVVTSKEVMDTYYNQLDFIAEKGKRAPRLSLLLKDTVDLRK</sequence>
<dbReference type="Gene3D" id="1.25.40.180">
    <property type="match status" value="1"/>
</dbReference>